<evidence type="ECO:0000313" key="1">
    <source>
        <dbReference type="EMBL" id="KJV64737.1"/>
    </source>
</evidence>
<accession>A0A0F3NAL1</accession>
<gene>
    <name evidence="1" type="ORF">APHMUC_0444</name>
</gene>
<dbReference type="AlphaFoldDB" id="A0A0F3NAL1"/>
<evidence type="ECO:0000313" key="2">
    <source>
        <dbReference type="Proteomes" id="UP000033441"/>
    </source>
</evidence>
<dbReference type="Proteomes" id="UP000033441">
    <property type="component" value="Unassembled WGS sequence"/>
</dbReference>
<dbReference type="EMBL" id="LANV01000001">
    <property type="protein sequence ID" value="KJV64737.1"/>
    <property type="molecule type" value="Genomic_DNA"/>
</dbReference>
<proteinExistence type="predicted"/>
<protein>
    <submittedName>
        <fullName evidence="1">Uncharacterized protein</fullName>
    </submittedName>
</protein>
<organism evidence="1 2">
    <name type="scientific">Anaplasma phagocytophilum str. ApMUC09</name>
    <dbReference type="NCBI Taxonomy" id="1359152"/>
    <lineage>
        <taxon>Bacteria</taxon>
        <taxon>Pseudomonadati</taxon>
        <taxon>Pseudomonadota</taxon>
        <taxon>Alphaproteobacteria</taxon>
        <taxon>Rickettsiales</taxon>
        <taxon>Anaplasmataceae</taxon>
        <taxon>Anaplasma</taxon>
        <taxon>phagocytophilum group</taxon>
    </lineage>
</organism>
<comment type="caution">
    <text evidence="1">The sequence shown here is derived from an EMBL/GenBank/DDBJ whole genome shotgun (WGS) entry which is preliminary data.</text>
</comment>
<reference evidence="1 2" key="1">
    <citation type="submission" date="2015-02" db="EMBL/GenBank/DDBJ databases">
        <title>Genome Sequencing of Rickettsiales.</title>
        <authorList>
            <person name="Daugherty S.C."/>
            <person name="Su Q."/>
            <person name="Abolude K."/>
            <person name="Beier-Sexton M."/>
            <person name="Carlyon J.A."/>
            <person name="Carter R."/>
            <person name="Day N.P."/>
            <person name="Dumler S.J."/>
            <person name="Dyachenko V."/>
            <person name="Godinez A."/>
            <person name="Kurtti T.J."/>
            <person name="Lichay M."/>
            <person name="Mullins K.E."/>
            <person name="Ott S."/>
            <person name="Pappas-Brown V."/>
            <person name="Paris D.H."/>
            <person name="Patel P."/>
            <person name="Richards A.L."/>
            <person name="Sadzewicz L."/>
            <person name="Sears K."/>
            <person name="Seidman D."/>
            <person name="Sengamalay N."/>
            <person name="Stenos J."/>
            <person name="Tallon L.J."/>
            <person name="Vincent G."/>
            <person name="Fraser C.M."/>
            <person name="Munderloh U."/>
            <person name="Dunning-Hotopp J.C."/>
        </authorList>
    </citation>
    <scope>NUCLEOTIDE SEQUENCE [LARGE SCALE GENOMIC DNA]</scope>
    <source>
        <strain evidence="1 2">ApMUC09</strain>
    </source>
</reference>
<sequence>MNGMCNNTAIIAFSCSSVHRKKISYEALFQAFRREFNEEHKLLRLIGTSLFIEI</sequence>
<dbReference type="PATRIC" id="fig|1359152.3.peg.466"/>
<name>A0A0F3NAL1_ANAPH</name>